<dbReference type="AlphaFoldDB" id="A0A165G5W9"/>
<dbReference type="PANTHER" id="PTHR36223">
    <property type="entry name" value="BETA-LACTAMASE-TYPE TRANSPEPTIDASE FOLD DOMAIN CONTAINING PROTEIN"/>
    <property type="match status" value="1"/>
</dbReference>
<dbReference type="InterPro" id="IPR057678">
    <property type="entry name" value="DUF7918"/>
</dbReference>
<dbReference type="STRING" id="1353952.A0A165G5W9"/>
<dbReference type="OrthoDB" id="3364132at2759"/>
<evidence type="ECO:0000256" key="1">
    <source>
        <dbReference type="SAM" id="MobiDB-lite"/>
    </source>
</evidence>
<evidence type="ECO:0000313" key="3">
    <source>
        <dbReference type="EMBL" id="KZT57638.1"/>
    </source>
</evidence>
<dbReference type="Pfam" id="PF25534">
    <property type="entry name" value="DUF7918"/>
    <property type="match status" value="1"/>
</dbReference>
<proteinExistence type="predicted"/>
<protein>
    <recommendedName>
        <fullName evidence="2">DUF7918 domain-containing protein</fullName>
    </recommendedName>
</protein>
<sequence length="308" mass="35220">MPRLGDYEAWIDINGKRLEEYAVESKTEELEIRCWIPSEEGKNFIVHYRDYTKSRTSLWKLHADGRLCGGKFTMPNHHHVAVSGKTVSTTEQRLYQFGRDEDLALQDESLIKALGTLKIRVEEGHVVRIPFPDWRSRNTTLTIQPVHEQAKKAAGHCVVGGALVKKKRTQIADFKPFGRKSTSFIFQHGPREFLQAKGIIPVPEHVPHVSNEREEENNDPRGHEHGDHAVENNQGDSDDEKAADAEIQQLQASALHLDALAKALRNRDERQGKRPVVKREDGERAPRRVKMEIEPNRLFRRGEVIDLT</sequence>
<name>A0A165G5W9_9BASI</name>
<dbReference type="EMBL" id="KV423960">
    <property type="protein sequence ID" value="KZT57638.1"/>
    <property type="molecule type" value="Genomic_DNA"/>
</dbReference>
<keyword evidence="4" id="KW-1185">Reference proteome</keyword>
<dbReference type="Proteomes" id="UP000076842">
    <property type="component" value="Unassembled WGS sequence"/>
</dbReference>
<reference evidence="3 4" key="1">
    <citation type="journal article" date="2016" name="Mol. Biol. Evol.">
        <title>Comparative Genomics of Early-Diverging Mushroom-Forming Fungi Provides Insights into the Origins of Lignocellulose Decay Capabilities.</title>
        <authorList>
            <person name="Nagy L.G."/>
            <person name="Riley R."/>
            <person name="Tritt A."/>
            <person name="Adam C."/>
            <person name="Daum C."/>
            <person name="Floudas D."/>
            <person name="Sun H."/>
            <person name="Yadav J.S."/>
            <person name="Pangilinan J."/>
            <person name="Larsson K.H."/>
            <person name="Matsuura K."/>
            <person name="Barry K."/>
            <person name="Labutti K."/>
            <person name="Kuo R."/>
            <person name="Ohm R.A."/>
            <person name="Bhattacharya S.S."/>
            <person name="Shirouzu T."/>
            <person name="Yoshinaga Y."/>
            <person name="Martin F.M."/>
            <person name="Grigoriev I.V."/>
            <person name="Hibbett D.S."/>
        </authorList>
    </citation>
    <scope>NUCLEOTIDE SEQUENCE [LARGE SCALE GENOMIC DNA]</scope>
    <source>
        <strain evidence="3 4">HHB12733</strain>
    </source>
</reference>
<evidence type="ECO:0000313" key="4">
    <source>
        <dbReference type="Proteomes" id="UP000076842"/>
    </source>
</evidence>
<dbReference type="PANTHER" id="PTHR36223:SF1">
    <property type="entry name" value="TRANSCRIPTION ELONGATION FACTOR EAF N-TERMINAL DOMAIN-CONTAINING PROTEIN"/>
    <property type="match status" value="1"/>
</dbReference>
<accession>A0A165G5W9</accession>
<dbReference type="InParanoid" id="A0A165G5W9"/>
<evidence type="ECO:0000259" key="2">
    <source>
        <dbReference type="Pfam" id="PF25534"/>
    </source>
</evidence>
<feature type="compositionally biased region" description="Basic and acidic residues" evidence="1">
    <location>
        <begin position="265"/>
        <end position="288"/>
    </location>
</feature>
<organism evidence="3 4">
    <name type="scientific">Calocera cornea HHB12733</name>
    <dbReference type="NCBI Taxonomy" id="1353952"/>
    <lineage>
        <taxon>Eukaryota</taxon>
        <taxon>Fungi</taxon>
        <taxon>Dikarya</taxon>
        <taxon>Basidiomycota</taxon>
        <taxon>Agaricomycotina</taxon>
        <taxon>Dacrymycetes</taxon>
        <taxon>Dacrymycetales</taxon>
        <taxon>Dacrymycetaceae</taxon>
        <taxon>Calocera</taxon>
    </lineage>
</organism>
<feature type="compositionally biased region" description="Basic and acidic residues" evidence="1">
    <location>
        <begin position="205"/>
        <end position="230"/>
    </location>
</feature>
<feature type="domain" description="DUF7918" evidence="2">
    <location>
        <begin position="10"/>
        <end position="201"/>
    </location>
</feature>
<gene>
    <name evidence="3" type="ORF">CALCODRAFT_517302</name>
</gene>
<feature type="region of interest" description="Disordered" evidence="1">
    <location>
        <begin position="264"/>
        <end position="288"/>
    </location>
</feature>
<feature type="region of interest" description="Disordered" evidence="1">
    <location>
        <begin position="196"/>
        <end position="242"/>
    </location>
</feature>